<dbReference type="Pfam" id="PF13041">
    <property type="entry name" value="PPR_2"/>
    <property type="match status" value="2"/>
</dbReference>
<name>A0A7J6ECG5_CANSA</name>
<dbReference type="Proteomes" id="UP000525078">
    <property type="component" value="Unassembled WGS sequence"/>
</dbReference>
<evidence type="ECO:0000256" key="2">
    <source>
        <dbReference type="ARBA" id="ARBA00022737"/>
    </source>
</evidence>
<feature type="repeat" description="PPR" evidence="3">
    <location>
        <begin position="581"/>
        <end position="615"/>
    </location>
</feature>
<sequence>MKAPSRRQNFLVASPWLRSAKQHVQSGDVDGEGSDRGAGVSPQSKEAFNSVSNHGKSVYSDYSMPANHLHNNRDADITIVNGANGDKGPSIVINDNDPTFMSDDELTILDLKRKRGERGSIANSLVADSVDMEQNNKPNKLCSSEMSFATIGRRLHRIQTHLQFLLPLVLLSPRSTSASLLSHSSHHCLFQAFHQTLSTHQNSPLQVHHFSTLQQHSSRFLGDPFEFNPERFQIHDELQDPGLLRLLKLLEQVAPLPTEAEAMASLDESGVESSVDMVRSAIWLLRKECKLALLAFKWGDRWGCCDEEAWNLMIWVLGNHRKFNTAWCLIRDLHRSSMDTRRAMLIMIDRYAFANDPDKAIWTFHIMEKFRLSPDQEAFYMALNSLCKHEFIEEAEEFMHGNKKLFPLQTEGFNIILNGWCNVSVDVFEAKRIWREMSKFCLTPDEMSYTHMIACFSKVGNLFDSLRLYDEMKKNGWSPSVKVYNSLVSVLTQENCLKEALKLLEKMTELGLQPDSTTYNSIIRPLCKARKLEEAQIMLATMIGENISPTIDTYHAFLESADFSETHGILSRMRKAKLGPNNETFLMILEKFFKLEQSENAIKIWEQMKDYEVVPDSTHYTVMIQGLAKCGLLIKGKEFLAAMRSHGFLVDPKLKKLLKEPDSESSSDQTKRLFTQLKGRKRVNHRKGSPDIAISPVIETLCKTFHIRILVYLQKCDPQHWTGQG</sequence>
<dbReference type="InterPro" id="IPR002885">
    <property type="entry name" value="PPR_rpt"/>
</dbReference>
<feature type="compositionally biased region" description="Polar residues" evidence="4">
    <location>
        <begin position="41"/>
        <end position="51"/>
    </location>
</feature>
<dbReference type="InterPro" id="IPR050667">
    <property type="entry name" value="PPR-containing_protein"/>
</dbReference>
<evidence type="ECO:0000256" key="3">
    <source>
        <dbReference type="PROSITE-ProRule" id="PRU00708"/>
    </source>
</evidence>
<organism evidence="5 6">
    <name type="scientific">Cannabis sativa</name>
    <name type="common">Hemp</name>
    <name type="synonym">Marijuana</name>
    <dbReference type="NCBI Taxonomy" id="3483"/>
    <lineage>
        <taxon>Eukaryota</taxon>
        <taxon>Viridiplantae</taxon>
        <taxon>Streptophyta</taxon>
        <taxon>Embryophyta</taxon>
        <taxon>Tracheophyta</taxon>
        <taxon>Spermatophyta</taxon>
        <taxon>Magnoliopsida</taxon>
        <taxon>eudicotyledons</taxon>
        <taxon>Gunneridae</taxon>
        <taxon>Pentapetalae</taxon>
        <taxon>rosids</taxon>
        <taxon>fabids</taxon>
        <taxon>Rosales</taxon>
        <taxon>Cannabaceae</taxon>
        <taxon>Cannabis</taxon>
    </lineage>
</organism>
<dbReference type="InterPro" id="IPR011990">
    <property type="entry name" value="TPR-like_helical_dom_sf"/>
</dbReference>
<evidence type="ECO:0000256" key="1">
    <source>
        <dbReference type="ARBA" id="ARBA00007626"/>
    </source>
</evidence>
<feature type="repeat" description="PPR" evidence="3">
    <location>
        <begin position="616"/>
        <end position="650"/>
    </location>
</feature>
<proteinExistence type="inferred from homology"/>
<dbReference type="EMBL" id="JAATIP010000258">
    <property type="protein sequence ID" value="KAF4356022.1"/>
    <property type="molecule type" value="Genomic_DNA"/>
</dbReference>
<comment type="caution">
    <text evidence="5">The sequence shown here is derived from an EMBL/GenBank/DDBJ whole genome shotgun (WGS) entry which is preliminary data.</text>
</comment>
<gene>
    <name evidence="5" type="ORF">F8388_026025</name>
</gene>
<accession>A0A7J6ECG5</accession>
<dbReference type="Gene3D" id="1.25.40.10">
    <property type="entry name" value="Tetratricopeptide repeat domain"/>
    <property type="match status" value="3"/>
</dbReference>
<evidence type="ECO:0008006" key="7">
    <source>
        <dbReference type="Google" id="ProtNLM"/>
    </source>
</evidence>
<evidence type="ECO:0000313" key="6">
    <source>
        <dbReference type="Proteomes" id="UP000525078"/>
    </source>
</evidence>
<evidence type="ECO:0000256" key="4">
    <source>
        <dbReference type="SAM" id="MobiDB-lite"/>
    </source>
</evidence>
<evidence type="ECO:0000313" key="5">
    <source>
        <dbReference type="EMBL" id="KAF4356022.1"/>
    </source>
</evidence>
<dbReference type="AlphaFoldDB" id="A0A7J6ECG5"/>
<dbReference type="Pfam" id="PF01535">
    <property type="entry name" value="PPR"/>
    <property type="match status" value="2"/>
</dbReference>
<feature type="repeat" description="PPR" evidence="3">
    <location>
        <begin position="445"/>
        <end position="479"/>
    </location>
</feature>
<feature type="repeat" description="PPR" evidence="3">
    <location>
        <begin position="515"/>
        <end position="549"/>
    </location>
</feature>
<reference evidence="5 6" key="1">
    <citation type="journal article" date="2020" name="bioRxiv">
        <title>Sequence and annotation of 42 cannabis genomes reveals extensive copy number variation in cannabinoid synthesis and pathogen resistance genes.</title>
        <authorList>
            <person name="Mckernan K.J."/>
            <person name="Helbert Y."/>
            <person name="Kane L.T."/>
            <person name="Ebling H."/>
            <person name="Zhang L."/>
            <person name="Liu B."/>
            <person name="Eaton Z."/>
            <person name="Mclaughlin S."/>
            <person name="Kingan S."/>
            <person name="Baybayan P."/>
            <person name="Concepcion G."/>
            <person name="Jordan M."/>
            <person name="Riva A."/>
            <person name="Barbazuk W."/>
            <person name="Harkins T."/>
        </authorList>
    </citation>
    <scope>NUCLEOTIDE SEQUENCE [LARGE SCALE GENOMIC DNA]</scope>
    <source>
        <strain evidence="6">cv. Jamaican Lion 4</strain>
        <tissue evidence="5">Leaf</tissue>
    </source>
</reference>
<dbReference type="PROSITE" id="PS51375">
    <property type="entry name" value="PPR"/>
    <property type="match status" value="5"/>
</dbReference>
<comment type="similarity">
    <text evidence="1">Belongs to the PPR family. P subfamily.</text>
</comment>
<keyword evidence="2" id="KW-0677">Repeat</keyword>
<dbReference type="PANTHER" id="PTHR47939">
    <property type="entry name" value="MEMBRANE-ASSOCIATED SALT-INDUCIBLE PROTEIN-LIKE"/>
    <property type="match status" value="1"/>
</dbReference>
<dbReference type="PANTHER" id="PTHR47939:SF5">
    <property type="entry name" value="PENTACOTRIPEPTIDE-REPEAT REGION OF PRORP DOMAIN-CONTAINING PROTEIN"/>
    <property type="match status" value="1"/>
</dbReference>
<feature type="region of interest" description="Disordered" evidence="4">
    <location>
        <begin position="1"/>
        <end position="51"/>
    </location>
</feature>
<dbReference type="NCBIfam" id="TIGR00756">
    <property type="entry name" value="PPR"/>
    <property type="match status" value="2"/>
</dbReference>
<feature type="repeat" description="PPR" evidence="3">
    <location>
        <begin position="480"/>
        <end position="514"/>
    </location>
</feature>
<protein>
    <recommendedName>
        <fullName evidence="7">Pentatricopeptide repeat-containing protein</fullName>
    </recommendedName>
</protein>